<dbReference type="PRINTS" id="PR00721">
    <property type="entry name" value="STOMATIN"/>
</dbReference>
<evidence type="ECO:0000259" key="2">
    <source>
        <dbReference type="SMART" id="SM00244"/>
    </source>
</evidence>
<dbReference type="InterPro" id="IPR036013">
    <property type="entry name" value="Band_7/SPFH_dom_sf"/>
</dbReference>
<dbReference type="PANTHER" id="PTHR10264:SF83">
    <property type="entry name" value="BLL5629 PROTEIN"/>
    <property type="match status" value="1"/>
</dbReference>
<dbReference type="InterPro" id="IPR043202">
    <property type="entry name" value="Band-7_stomatin-like"/>
</dbReference>
<reference evidence="3" key="1">
    <citation type="submission" date="2020-02" db="EMBL/GenBank/DDBJ databases">
        <authorList>
            <person name="Meier V. D."/>
        </authorList>
    </citation>
    <scope>NUCLEOTIDE SEQUENCE</scope>
    <source>
        <strain evidence="3">AVDCRST_MAG10</strain>
    </source>
</reference>
<dbReference type="EMBL" id="CADCTB010000017">
    <property type="protein sequence ID" value="CAA9213739.1"/>
    <property type="molecule type" value="Genomic_DNA"/>
</dbReference>
<dbReference type="SMART" id="SM00244">
    <property type="entry name" value="PHB"/>
    <property type="match status" value="1"/>
</dbReference>
<dbReference type="InterPro" id="IPR001972">
    <property type="entry name" value="Stomatin_HflK_fam"/>
</dbReference>
<dbReference type="AlphaFoldDB" id="A0A6J4H5K6"/>
<dbReference type="GO" id="GO:0005886">
    <property type="term" value="C:plasma membrane"/>
    <property type="evidence" value="ECO:0007669"/>
    <property type="project" value="InterPro"/>
</dbReference>
<protein>
    <recommendedName>
        <fullName evidence="2">Band 7 domain-containing protein</fullName>
    </recommendedName>
</protein>
<dbReference type="CDD" id="cd13438">
    <property type="entry name" value="SPFH_eoslipins_u2"/>
    <property type="match status" value="1"/>
</dbReference>
<dbReference type="InterPro" id="IPR001107">
    <property type="entry name" value="Band_7"/>
</dbReference>
<dbReference type="SUPFAM" id="SSF117892">
    <property type="entry name" value="Band 7/SPFH domain"/>
    <property type="match status" value="1"/>
</dbReference>
<dbReference type="Gene3D" id="3.30.479.30">
    <property type="entry name" value="Band 7 domain"/>
    <property type="match status" value="1"/>
</dbReference>
<comment type="similarity">
    <text evidence="1">Belongs to the band 7/mec-2 family.</text>
</comment>
<name>A0A6J4H5K6_9ACTN</name>
<feature type="domain" description="Band 7" evidence="2">
    <location>
        <begin position="25"/>
        <end position="181"/>
    </location>
</feature>
<evidence type="ECO:0000256" key="1">
    <source>
        <dbReference type="ARBA" id="ARBA00008164"/>
    </source>
</evidence>
<gene>
    <name evidence="3" type="ORF">AVDCRST_MAG10-269</name>
</gene>
<proteinExistence type="inferred from homology"/>
<dbReference type="PANTHER" id="PTHR10264">
    <property type="entry name" value="BAND 7 PROTEIN-RELATED"/>
    <property type="match status" value="1"/>
</dbReference>
<dbReference type="Gene3D" id="6.10.250.2090">
    <property type="match status" value="1"/>
</dbReference>
<evidence type="ECO:0000313" key="3">
    <source>
        <dbReference type="EMBL" id="CAA9213739.1"/>
    </source>
</evidence>
<sequence>MRAMNHIRLQRMYGYGGGVVSARPGRRVVVDQWERALLFRNGALVRTLGPGAYRQWATGYTVRRVDVRPWILQVPTQEVPTSDGVTVKVTAAGSVRVVDPVAYVTASQDPLAALYLSVQVALRELVAQASVEELLAGRADVGARLTGAVRGLDELGVAVDHVELKDIVLPADLKRAQSQVLIARAEGLAALERARGETGALRNLANAARLCADNPALLQLRLLQQLSTGPGHTVVIGTPPLGTAGAVPERSTAGGD</sequence>
<dbReference type="Pfam" id="PF01145">
    <property type="entry name" value="Band_7"/>
    <property type="match status" value="1"/>
</dbReference>
<organism evidence="3">
    <name type="scientific">uncultured Acidimicrobiales bacterium</name>
    <dbReference type="NCBI Taxonomy" id="310071"/>
    <lineage>
        <taxon>Bacteria</taxon>
        <taxon>Bacillati</taxon>
        <taxon>Actinomycetota</taxon>
        <taxon>Acidimicrobiia</taxon>
        <taxon>Acidimicrobiales</taxon>
        <taxon>environmental samples</taxon>
    </lineage>
</organism>
<accession>A0A6J4H5K6</accession>